<dbReference type="Proteomes" id="UP000309997">
    <property type="component" value="Unassembled WGS sequence"/>
</dbReference>
<name>A0ACC4AQ69_POPAL</name>
<gene>
    <name evidence="1" type="ORF">D5086_031040</name>
</gene>
<proteinExistence type="predicted"/>
<reference evidence="1 2" key="1">
    <citation type="journal article" date="2024" name="Plant Biotechnol. J.">
        <title>Genome and CRISPR/Cas9 system of a widespread forest tree (Populus alba) in the world.</title>
        <authorList>
            <person name="Liu Y.J."/>
            <person name="Jiang P.F."/>
            <person name="Han X.M."/>
            <person name="Li X.Y."/>
            <person name="Wang H.M."/>
            <person name="Wang Y.J."/>
            <person name="Wang X.X."/>
            <person name="Zeng Q.Y."/>
        </authorList>
    </citation>
    <scope>NUCLEOTIDE SEQUENCE [LARGE SCALE GENOMIC DNA]</scope>
    <source>
        <strain evidence="2">cv. PAL-ZL1</strain>
    </source>
</reference>
<keyword evidence="2" id="KW-1185">Reference proteome</keyword>
<organism evidence="1 2">
    <name type="scientific">Populus alba</name>
    <name type="common">White poplar</name>
    <dbReference type="NCBI Taxonomy" id="43335"/>
    <lineage>
        <taxon>Eukaryota</taxon>
        <taxon>Viridiplantae</taxon>
        <taxon>Streptophyta</taxon>
        <taxon>Embryophyta</taxon>
        <taxon>Tracheophyta</taxon>
        <taxon>Spermatophyta</taxon>
        <taxon>Magnoliopsida</taxon>
        <taxon>eudicotyledons</taxon>
        <taxon>Gunneridae</taxon>
        <taxon>Pentapetalae</taxon>
        <taxon>rosids</taxon>
        <taxon>fabids</taxon>
        <taxon>Malpighiales</taxon>
        <taxon>Salicaceae</taxon>
        <taxon>Saliceae</taxon>
        <taxon>Populus</taxon>
    </lineage>
</organism>
<protein>
    <submittedName>
        <fullName evidence="1">Uncharacterized protein</fullName>
    </submittedName>
</protein>
<dbReference type="EMBL" id="RCHU02000017">
    <property type="protein sequence ID" value="KAL3568389.1"/>
    <property type="molecule type" value="Genomic_DNA"/>
</dbReference>
<evidence type="ECO:0000313" key="1">
    <source>
        <dbReference type="EMBL" id="KAL3568389.1"/>
    </source>
</evidence>
<accession>A0ACC4AQ69</accession>
<evidence type="ECO:0000313" key="2">
    <source>
        <dbReference type="Proteomes" id="UP000309997"/>
    </source>
</evidence>
<sequence>MVGSLGVRKGAWTEEEDILLRKCVEKHGEGRWHEVPSRAVALELLILIKLLHVIMFQDIIMELNQRWSLIAGRLSGRTANDVKNYWNSNQRKKVVSSTDAVRSKPEAKSITRDNITKPRPWKFRNLFWLGGKSTPLINVGSQHGNDLCKPCYSTVSPPSDINEVESLWWESSLDDKEINQTINSSCLGSAGSAAAAAYLESNESHLVENNEPGGIKTGDVFYEQAGQNCWSDISLDADLWNLINTELDQQQPEKDFSSGVVGRAPWVAPPRLGPSEVIDKPVAWALCDRADNAESGCGGAASLVVVACAKEDATIVV</sequence>
<comment type="caution">
    <text evidence="1">The sequence shown here is derived from an EMBL/GenBank/DDBJ whole genome shotgun (WGS) entry which is preliminary data.</text>
</comment>